<dbReference type="AlphaFoldDB" id="A0A5C6FET4"/>
<organism evidence="1 2">
    <name type="scientific">Rubripirellula tenax</name>
    <dbReference type="NCBI Taxonomy" id="2528015"/>
    <lineage>
        <taxon>Bacteria</taxon>
        <taxon>Pseudomonadati</taxon>
        <taxon>Planctomycetota</taxon>
        <taxon>Planctomycetia</taxon>
        <taxon>Pirellulales</taxon>
        <taxon>Pirellulaceae</taxon>
        <taxon>Rubripirellula</taxon>
    </lineage>
</organism>
<keyword evidence="2" id="KW-1185">Reference proteome</keyword>
<protein>
    <submittedName>
        <fullName evidence="1">Uncharacterized protein</fullName>
    </submittedName>
</protein>
<dbReference type="EMBL" id="SJPW01000002">
    <property type="protein sequence ID" value="TWU58704.1"/>
    <property type="molecule type" value="Genomic_DNA"/>
</dbReference>
<name>A0A5C6FET4_9BACT</name>
<dbReference type="Proteomes" id="UP000318288">
    <property type="component" value="Unassembled WGS sequence"/>
</dbReference>
<gene>
    <name evidence="1" type="ORF">Poly51_14840</name>
</gene>
<evidence type="ECO:0000313" key="1">
    <source>
        <dbReference type="EMBL" id="TWU58704.1"/>
    </source>
</evidence>
<evidence type="ECO:0000313" key="2">
    <source>
        <dbReference type="Proteomes" id="UP000318288"/>
    </source>
</evidence>
<comment type="caution">
    <text evidence="1">The sequence shown here is derived from an EMBL/GenBank/DDBJ whole genome shotgun (WGS) entry which is preliminary data.</text>
</comment>
<accession>A0A5C6FET4</accession>
<proteinExistence type="predicted"/>
<sequence>MFFVMNNRISNSSNGANSPKGSWLLAEELFEAGDHGFVDEICRIDDVGRLGAFAKTWYADRRPEARRLLDQYLQLPLAHYRHESLVKQLFKLAEAAGDDEVMGWFMVMLDQVVRREVVTKHRYDWRSREQWTEQTIRMVPRTELPKTYNPRSTPPNQWATPAQRLRYEQWQGRLRLFSVRTRNYLRRRVWRYFRELGKRDPVRYVAAMTGALPRYQDDACRDGLALMDNWSLVHVMFHDTDVLESTASGWRLGEGKSLSALSPKPIFLKAWTAAPMSLIQVCGNASARPVRQWSLQLLRDHCGDSLKSLSIETILAWLASDDVELADFAADRLKESPETASIDTPTWVRVFDEANSDVLDKVCDVARSHMKAGSLSLDEMLKLACATPAPVVQMSLDWLKQRSVSESERTETLVLVDAKCDAMREPLLAWMIEILRGGEAGVDQRSRLLELLDARQSDVRRAAWVWFTSDAVLNRDISLWQSLMESPYEDVRFGLVDQLRRNEIPAKEVTGRLVRNNGLDANLLRTLWATTLLGIHSGGKHKPAVITAIADRLGRRPDEVDSLLPILTVAVRSIRRTEFRAGLAALVQLIQRRPELSSAVEANFPELQLNLK</sequence>
<reference evidence="1 2" key="1">
    <citation type="submission" date="2019-02" db="EMBL/GenBank/DDBJ databases">
        <title>Deep-cultivation of Planctomycetes and their phenomic and genomic characterization uncovers novel biology.</title>
        <authorList>
            <person name="Wiegand S."/>
            <person name="Jogler M."/>
            <person name="Boedeker C."/>
            <person name="Pinto D."/>
            <person name="Vollmers J."/>
            <person name="Rivas-Marin E."/>
            <person name="Kohn T."/>
            <person name="Peeters S.H."/>
            <person name="Heuer A."/>
            <person name="Rast P."/>
            <person name="Oberbeckmann S."/>
            <person name="Bunk B."/>
            <person name="Jeske O."/>
            <person name="Meyerdierks A."/>
            <person name="Storesund J.E."/>
            <person name="Kallscheuer N."/>
            <person name="Luecker S."/>
            <person name="Lage O.M."/>
            <person name="Pohl T."/>
            <person name="Merkel B.J."/>
            <person name="Hornburger P."/>
            <person name="Mueller R.-W."/>
            <person name="Bruemmer F."/>
            <person name="Labrenz M."/>
            <person name="Spormann A.M."/>
            <person name="Op Den Camp H."/>
            <person name="Overmann J."/>
            <person name="Amann R."/>
            <person name="Jetten M.S.M."/>
            <person name="Mascher T."/>
            <person name="Medema M.H."/>
            <person name="Devos D.P."/>
            <person name="Kaster A.-K."/>
            <person name="Ovreas L."/>
            <person name="Rohde M."/>
            <person name="Galperin M.Y."/>
            <person name="Jogler C."/>
        </authorList>
    </citation>
    <scope>NUCLEOTIDE SEQUENCE [LARGE SCALE GENOMIC DNA]</scope>
    <source>
        <strain evidence="1 2">Poly51</strain>
    </source>
</reference>